<reference evidence="2 3" key="1">
    <citation type="journal article" date="2015" name="Nature">
        <title>rRNA introns, odd ribosomes, and small enigmatic genomes across a large radiation of phyla.</title>
        <authorList>
            <person name="Brown C.T."/>
            <person name="Hug L.A."/>
            <person name="Thomas B.C."/>
            <person name="Sharon I."/>
            <person name="Castelle C.J."/>
            <person name="Singh A."/>
            <person name="Wilkins M.J."/>
            <person name="Williams K.H."/>
            <person name="Banfield J.F."/>
        </authorList>
    </citation>
    <scope>NUCLEOTIDE SEQUENCE [LARGE SCALE GENOMIC DNA]</scope>
</reference>
<dbReference type="PANTHER" id="PTHR30121">
    <property type="entry name" value="UNCHARACTERIZED PROTEIN YJGR-RELATED"/>
    <property type="match status" value="1"/>
</dbReference>
<evidence type="ECO:0000256" key="1">
    <source>
        <dbReference type="SAM" id="MobiDB-lite"/>
    </source>
</evidence>
<dbReference type="Proteomes" id="UP000034837">
    <property type="component" value="Unassembled WGS sequence"/>
</dbReference>
<organism evidence="2 3">
    <name type="scientific">Candidatus Magasanikbacteria bacterium GW2011_GWA2_42_32</name>
    <dbReference type="NCBI Taxonomy" id="1619039"/>
    <lineage>
        <taxon>Bacteria</taxon>
        <taxon>Candidatus Magasanikiibacteriota</taxon>
    </lineage>
</organism>
<dbReference type="InterPro" id="IPR051162">
    <property type="entry name" value="T4SS_component"/>
</dbReference>
<dbReference type="AlphaFoldDB" id="A0A0G1D6C7"/>
<feature type="region of interest" description="Disordered" evidence="1">
    <location>
        <begin position="476"/>
        <end position="505"/>
    </location>
</feature>
<dbReference type="EMBL" id="LCDO01000001">
    <property type="protein sequence ID" value="KKS57588.1"/>
    <property type="molecule type" value="Genomic_DNA"/>
</dbReference>
<protein>
    <recommendedName>
        <fullName evidence="4">TraD/TraG TraM recognition site domain-containing protein</fullName>
    </recommendedName>
</protein>
<proteinExistence type="predicted"/>
<dbReference type="InterPro" id="IPR027417">
    <property type="entry name" value="P-loop_NTPase"/>
</dbReference>
<name>A0A0G1D6C7_9BACT</name>
<evidence type="ECO:0000313" key="2">
    <source>
        <dbReference type="EMBL" id="KKS57588.1"/>
    </source>
</evidence>
<dbReference type="SUPFAM" id="SSF52540">
    <property type="entry name" value="P-loop containing nucleoside triphosphate hydrolases"/>
    <property type="match status" value="1"/>
</dbReference>
<accession>A0A0G1D6C7</accession>
<sequence>MITDTTTLALALGRLGRRKKPSDATPPVGVVVGQTNAGAPVLWPSPSLSQASHSAVLAASGAGKTILTSLALLGEIASDNGHAKESRQGTVVLDPKGDLISTLLMGLAAELPERLSDVVYLNPFVGGFHFNLSLLALGKTPLDIRAHQIAALVAAVSTGVGSQAHLGAGARQIDVLEGTTLAALDCDHPEASVLWALDALTQKKGMGLLAKATRSRRARQFLEGASLSDELKASCSSRLRLAFAASADLERIATAPGCLSFAEIFAPGKIVLVDLGEPTGGLVSLQTFWANMFLRLATEFLMERPSPYSGHHVRTVCDEAQVVAEVLSDVAERILTTGRSRGISLTVLSQGTALLADASPTLLKVIFTNTPARFVGRLAAPDAELLSRELAPGPGIDEPIGALRSRFSATVSNLPDRGFYLVLPGKRQRFTARTANLEAWKTAAETRQAEIAQVKSRFALKNDQPARRFLSEVVGPAAAKPKAKATVAGQLSPTTPKTKPASRWG</sequence>
<dbReference type="PANTHER" id="PTHR30121:SF11">
    <property type="entry name" value="AAA+ ATPASE DOMAIN-CONTAINING PROTEIN"/>
    <property type="match status" value="1"/>
</dbReference>
<gene>
    <name evidence="2" type="ORF">UV20_C0001G0228</name>
</gene>
<evidence type="ECO:0008006" key="4">
    <source>
        <dbReference type="Google" id="ProtNLM"/>
    </source>
</evidence>
<comment type="caution">
    <text evidence="2">The sequence shown here is derived from an EMBL/GenBank/DDBJ whole genome shotgun (WGS) entry which is preliminary data.</text>
</comment>
<evidence type="ECO:0000313" key="3">
    <source>
        <dbReference type="Proteomes" id="UP000034837"/>
    </source>
</evidence>
<dbReference type="Gene3D" id="3.40.50.300">
    <property type="entry name" value="P-loop containing nucleotide triphosphate hydrolases"/>
    <property type="match status" value="2"/>
</dbReference>